<keyword evidence="1" id="KW-0472">Membrane</keyword>
<sequence length="208" mass="23349">MSIWQTYLTADTLQLTIVTMSLTPIVVLRITQSIHPEFVWAYTCFAVAMQLNEKGSFCISTLILILLELAACFMVPVGLLKRYCETLKRLQLLIVLGFWLAMVVTAVFAPDDFSFMSLDQAMKSCGVKASCWLEDDAKLKAFAREFIGHFLLQLFAFFTLSRTVTVMKINSDKKLGGMAKYLIAWASIVGSSSILMTGQVPYLVDREK</sequence>
<reference evidence="3" key="1">
    <citation type="journal article" date="2023" name="Commun. Biol.">
        <title>Genome analysis of Parmales, the sister group of diatoms, reveals the evolutionary specialization of diatoms from phago-mixotrophs to photoautotrophs.</title>
        <authorList>
            <person name="Ban H."/>
            <person name="Sato S."/>
            <person name="Yoshikawa S."/>
            <person name="Yamada K."/>
            <person name="Nakamura Y."/>
            <person name="Ichinomiya M."/>
            <person name="Sato N."/>
            <person name="Blanc-Mathieu R."/>
            <person name="Endo H."/>
            <person name="Kuwata A."/>
            <person name="Ogata H."/>
        </authorList>
    </citation>
    <scope>NUCLEOTIDE SEQUENCE [LARGE SCALE GENOMIC DNA]</scope>
</reference>
<organism evidence="2 3">
    <name type="scientific">Triparma laevis f. inornata</name>
    <dbReference type="NCBI Taxonomy" id="1714386"/>
    <lineage>
        <taxon>Eukaryota</taxon>
        <taxon>Sar</taxon>
        <taxon>Stramenopiles</taxon>
        <taxon>Ochrophyta</taxon>
        <taxon>Bolidophyceae</taxon>
        <taxon>Parmales</taxon>
        <taxon>Triparmaceae</taxon>
        <taxon>Triparma</taxon>
    </lineage>
</organism>
<dbReference type="AlphaFoldDB" id="A0A9W6ZA09"/>
<feature type="transmembrane region" description="Helical" evidence="1">
    <location>
        <begin position="92"/>
        <end position="109"/>
    </location>
</feature>
<evidence type="ECO:0000313" key="3">
    <source>
        <dbReference type="Proteomes" id="UP001162640"/>
    </source>
</evidence>
<name>A0A9W6ZA09_9STRA</name>
<protein>
    <submittedName>
        <fullName evidence="2">Uncharacterized protein</fullName>
    </submittedName>
</protein>
<feature type="transmembrane region" description="Helical" evidence="1">
    <location>
        <begin position="181"/>
        <end position="204"/>
    </location>
</feature>
<evidence type="ECO:0000313" key="2">
    <source>
        <dbReference type="EMBL" id="GMH47318.1"/>
    </source>
</evidence>
<proteinExistence type="predicted"/>
<keyword evidence="1" id="KW-0812">Transmembrane</keyword>
<dbReference type="Proteomes" id="UP001162640">
    <property type="component" value="Unassembled WGS sequence"/>
</dbReference>
<dbReference type="EMBL" id="BLQM01000001">
    <property type="protein sequence ID" value="GMH47318.1"/>
    <property type="molecule type" value="Genomic_DNA"/>
</dbReference>
<evidence type="ECO:0000256" key="1">
    <source>
        <dbReference type="SAM" id="Phobius"/>
    </source>
</evidence>
<gene>
    <name evidence="2" type="ORF">TL16_g00035</name>
</gene>
<feature type="transmembrane region" description="Helical" evidence="1">
    <location>
        <begin position="142"/>
        <end position="160"/>
    </location>
</feature>
<keyword evidence="1" id="KW-1133">Transmembrane helix</keyword>
<feature type="transmembrane region" description="Helical" evidence="1">
    <location>
        <begin position="59"/>
        <end position="80"/>
    </location>
</feature>
<accession>A0A9W6ZA09</accession>
<comment type="caution">
    <text evidence="2">The sequence shown here is derived from an EMBL/GenBank/DDBJ whole genome shotgun (WGS) entry which is preliminary data.</text>
</comment>